<keyword evidence="5" id="KW-0547">Nucleotide-binding</keyword>
<keyword evidence="6 12" id="KW-0067">ATP-binding</keyword>
<dbReference type="InterPro" id="IPR027417">
    <property type="entry name" value="P-loop_NTPase"/>
</dbReference>
<feature type="domain" description="ABC transporter" evidence="10">
    <location>
        <begin position="358"/>
        <end position="592"/>
    </location>
</feature>
<dbReference type="EC" id="3.6.3.-" evidence="12"/>
<dbReference type="InterPro" id="IPR039421">
    <property type="entry name" value="Type_1_exporter"/>
</dbReference>
<comment type="caution">
    <text evidence="12">The sequence shown here is derived from an EMBL/GenBank/DDBJ whole genome shotgun (WGS) entry which is preliminary data.</text>
</comment>
<feature type="domain" description="ABC transmembrane type-1" evidence="11">
    <location>
        <begin position="33"/>
        <end position="324"/>
    </location>
</feature>
<dbReference type="InterPro" id="IPR003593">
    <property type="entry name" value="AAA+_ATPase"/>
</dbReference>
<dbReference type="GO" id="GO:0005886">
    <property type="term" value="C:plasma membrane"/>
    <property type="evidence" value="ECO:0007669"/>
    <property type="project" value="UniProtKB-SubCell"/>
</dbReference>
<dbReference type="FunFam" id="3.40.50.300:FF:000221">
    <property type="entry name" value="Multidrug ABC transporter ATP-binding protein"/>
    <property type="match status" value="1"/>
</dbReference>
<accession>A0A5C6B3Y0</accession>
<dbReference type="Pfam" id="PF00664">
    <property type="entry name" value="ABC_membrane"/>
    <property type="match status" value="1"/>
</dbReference>
<evidence type="ECO:0000256" key="1">
    <source>
        <dbReference type="ARBA" id="ARBA00004651"/>
    </source>
</evidence>
<evidence type="ECO:0000259" key="11">
    <source>
        <dbReference type="PROSITE" id="PS50929"/>
    </source>
</evidence>
<feature type="transmembrane region" description="Helical" evidence="9">
    <location>
        <begin position="287"/>
        <end position="305"/>
    </location>
</feature>
<evidence type="ECO:0000256" key="3">
    <source>
        <dbReference type="ARBA" id="ARBA00022475"/>
    </source>
</evidence>
<feature type="transmembrane region" description="Helical" evidence="9">
    <location>
        <begin position="75"/>
        <end position="95"/>
    </location>
</feature>
<dbReference type="GO" id="GO:0016887">
    <property type="term" value="F:ATP hydrolysis activity"/>
    <property type="evidence" value="ECO:0007669"/>
    <property type="project" value="InterPro"/>
</dbReference>
<evidence type="ECO:0000256" key="9">
    <source>
        <dbReference type="SAM" id="Phobius"/>
    </source>
</evidence>
<dbReference type="AlphaFoldDB" id="A0A5C6B3Y0"/>
<dbReference type="InterPro" id="IPR036640">
    <property type="entry name" value="ABC1_TM_sf"/>
</dbReference>
<dbReference type="GO" id="GO:0005524">
    <property type="term" value="F:ATP binding"/>
    <property type="evidence" value="ECO:0007669"/>
    <property type="project" value="UniProtKB-KW"/>
</dbReference>
<dbReference type="GO" id="GO:0015421">
    <property type="term" value="F:ABC-type oligopeptide transporter activity"/>
    <property type="evidence" value="ECO:0007669"/>
    <property type="project" value="TreeGrafter"/>
</dbReference>
<evidence type="ECO:0000256" key="8">
    <source>
        <dbReference type="ARBA" id="ARBA00023136"/>
    </source>
</evidence>
<keyword evidence="13" id="KW-1185">Reference proteome</keyword>
<keyword evidence="8 9" id="KW-0472">Membrane</keyword>
<evidence type="ECO:0000259" key="10">
    <source>
        <dbReference type="PROSITE" id="PS50893"/>
    </source>
</evidence>
<sequence length="606" mass="66409">MNFKSDQEPRSWHRAARLLAPYVLPYRCRIGSAMVCLLIAVALRIVEPLPLQFILDRVLAEQLSGNAATNEPDAIAILTVCAIAVVLIACVRAIVEYLRVVTFAWIGNRVVTQLRRDVFQHLQSLSLSFHNRARSGDLTIRLVGDLNMIRDVAVTALLPMLASVLILTGMSAVMLWMHVWLGMLAISVFPLFWLSATKSSRKIHTAAKQQRSREGALAATANESLSSVKVVQALSLEHHFADKFGAHSQKSMREGVKTSRLSAALERKVDVMIAIASALVLWQGARYVMAGELTIGGLVVFLAYLKRGFKPLQDFAKYTGRLSKALAAADRVLEILETSPDVRDSPNAVDAPAFEGKIQFRNVTFGYRADTPIFKNVSFTIAPGEIVAIVGPSGVGKSTLLSLICRLHDPDGGTILVDGHDIRDWTVTSLRRQQSIVMQDNAVFATTVRENIAIADADATDAEVEAAALTASAHEFITALPDGYNTLLGERGANLSRGQTQRLAIARATIQSPPIFLVDEPTTGLDEQNERMVVEGILRASEGRTTLIVTHQMEIATHADKVFVLHQGEIIEIGSHDELMGKEGVYATMYRNQQQGRSKLEYALQQ</sequence>
<dbReference type="PROSITE" id="PS50893">
    <property type="entry name" value="ABC_TRANSPORTER_2"/>
    <property type="match status" value="1"/>
</dbReference>
<evidence type="ECO:0000256" key="6">
    <source>
        <dbReference type="ARBA" id="ARBA00022840"/>
    </source>
</evidence>
<dbReference type="Proteomes" id="UP000320176">
    <property type="component" value="Unassembled WGS sequence"/>
</dbReference>
<dbReference type="PROSITE" id="PS50929">
    <property type="entry name" value="ABC_TM1F"/>
    <property type="match status" value="1"/>
</dbReference>
<proteinExistence type="predicted"/>
<keyword evidence="2" id="KW-0813">Transport</keyword>
<feature type="transmembrane region" description="Helical" evidence="9">
    <location>
        <begin position="173"/>
        <end position="194"/>
    </location>
</feature>
<dbReference type="InterPro" id="IPR003439">
    <property type="entry name" value="ABC_transporter-like_ATP-bd"/>
</dbReference>
<reference evidence="12 13" key="1">
    <citation type="submission" date="2019-02" db="EMBL/GenBank/DDBJ databases">
        <title>Deep-cultivation of Planctomycetes and their phenomic and genomic characterization uncovers novel biology.</title>
        <authorList>
            <person name="Wiegand S."/>
            <person name="Jogler M."/>
            <person name="Boedeker C."/>
            <person name="Pinto D."/>
            <person name="Vollmers J."/>
            <person name="Rivas-Marin E."/>
            <person name="Kohn T."/>
            <person name="Peeters S.H."/>
            <person name="Heuer A."/>
            <person name="Rast P."/>
            <person name="Oberbeckmann S."/>
            <person name="Bunk B."/>
            <person name="Jeske O."/>
            <person name="Meyerdierks A."/>
            <person name="Storesund J.E."/>
            <person name="Kallscheuer N."/>
            <person name="Luecker S."/>
            <person name="Lage O.M."/>
            <person name="Pohl T."/>
            <person name="Merkel B.J."/>
            <person name="Hornburger P."/>
            <person name="Mueller R.-W."/>
            <person name="Bruemmer F."/>
            <person name="Labrenz M."/>
            <person name="Spormann A.M."/>
            <person name="Op Den Camp H."/>
            <person name="Overmann J."/>
            <person name="Amann R."/>
            <person name="Jetten M.S.M."/>
            <person name="Mascher T."/>
            <person name="Medema M.H."/>
            <person name="Devos D.P."/>
            <person name="Kaster A.-K."/>
            <person name="Ovreas L."/>
            <person name="Rohde M."/>
            <person name="Galperin M.Y."/>
            <person name="Jogler C."/>
        </authorList>
    </citation>
    <scope>NUCLEOTIDE SEQUENCE [LARGE SCALE GENOMIC DNA]</scope>
    <source>
        <strain evidence="12 13">Pla52n</strain>
    </source>
</reference>
<evidence type="ECO:0000256" key="4">
    <source>
        <dbReference type="ARBA" id="ARBA00022692"/>
    </source>
</evidence>
<dbReference type="SUPFAM" id="SSF52540">
    <property type="entry name" value="P-loop containing nucleoside triphosphate hydrolases"/>
    <property type="match status" value="1"/>
</dbReference>
<name>A0A5C6B3Y0_9BACT</name>
<feature type="transmembrane region" description="Helical" evidence="9">
    <location>
        <begin position="148"/>
        <end position="167"/>
    </location>
</feature>
<comment type="subcellular location">
    <subcellularLocation>
        <location evidence="1">Cell membrane</location>
        <topology evidence="1">Multi-pass membrane protein</topology>
    </subcellularLocation>
</comment>
<dbReference type="InterPro" id="IPR011527">
    <property type="entry name" value="ABC1_TM_dom"/>
</dbReference>
<protein>
    <submittedName>
        <fullName evidence="12">Putative multidrug export ATP-binding/permease protein</fullName>
        <ecNumber evidence="12">3.6.3.-</ecNumber>
    </submittedName>
</protein>
<keyword evidence="12" id="KW-0378">Hydrolase</keyword>
<evidence type="ECO:0000313" key="12">
    <source>
        <dbReference type="EMBL" id="TWU06191.1"/>
    </source>
</evidence>
<dbReference type="CDD" id="cd18564">
    <property type="entry name" value="ABC_6TM_exporter_like"/>
    <property type="match status" value="1"/>
</dbReference>
<dbReference type="Gene3D" id="3.40.50.300">
    <property type="entry name" value="P-loop containing nucleotide triphosphate hydrolases"/>
    <property type="match status" value="1"/>
</dbReference>
<gene>
    <name evidence="12" type="ORF">Pla52n_19110</name>
</gene>
<dbReference type="Pfam" id="PF00005">
    <property type="entry name" value="ABC_tran"/>
    <property type="match status" value="1"/>
</dbReference>
<evidence type="ECO:0000256" key="2">
    <source>
        <dbReference type="ARBA" id="ARBA00022448"/>
    </source>
</evidence>
<dbReference type="SUPFAM" id="SSF90123">
    <property type="entry name" value="ABC transporter transmembrane region"/>
    <property type="match status" value="1"/>
</dbReference>
<keyword evidence="4 9" id="KW-0812">Transmembrane</keyword>
<evidence type="ECO:0000313" key="13">
    <source>
        <dbReference type="Proteomes" id="UP000320176"/>
    </source>
</evidence>
<organism evidence="12 13">
    <name type="scientific">Stieleria varia</name>
    <dbReference type="NCBI Taxonomy" id="2528005"/>
    <lineage>
        <taxon>Bacteria</taxon>
        <taxon>Pseudomonadati</taxon>
        <taxon>Planctomycetota</taxon>
        <taxon>Planctomycetia</taxon>
        <taxon>Pirellulales</taxon>
        <taxon>Pirellulaceae</taxon>
        <taxon>Stieleria</taxon>
    </lineage>
</organism>
<evidence type="ECO:0000256" key="7">
    <source>
        <dbReference type="ARBA" id="ARBA00022989"/>
    </source>
</evidence>
<keyword evidence="3" id="KW-1003">Cell membrane</keyword>
<dbReference type="SMART" id="SM00382">
    <property type="entry name" value="AAA"/>
    <property type="match status" value="1"/>
</dbReference>
<dbReference type="EMBL" id="SJPN01000002">
    <property type="protein sequence ID" value="TWU06191.1"/>
    <property type="molecule type" value="Genomic_DNA"/>
</dbReference>
<keyword evidence="7 9" id="KW-1133">Transmembrane helix</keyword>
<dbReference type="PANTHER" id="PTHR43394">
    <property type="entry name" value="ATP-DEPENDENT PERMEASE MDL1, MITOCHONDRIAL"/>
    <property type="match status" value="1"/>
</dbReference>
<dbReference type="RefSeq" id="WP_197454436.1">
    <property type="nucleotide sequence ID" value="NZ_CP151726.1"/>
</dbReference>
<dbReference type="PANTHER" id="PTHR43394:SF1">
    <property type="entry name" value="ATP-BINDING CASSETTE SUB-FAMILY B MEMBER 10, MITOCHONDRIAL"/>
    <property type="match status" value="1"/>
</dbReference>
<evidence type="ECO:0000256" key="5">
    <source>
        <dbReference type="ARBA" id="ARBA00022741"/>
    </source>
</evidence>
<feature type="transmembrane region" description="Helical" evidence="9">
    <location>
        <begin position="35"/>
        <end position="55"/>
    </location>
</feature>
<dbReference type="Gene3D" id="1.20.1560.10">
    <property type="entry name" value="ABC transporter type 1, transmembrane domain"/>
    <property type="match status" value="1"/>
</dbReference>